<dbReference type="InterPro" id="IPR026832">
    <property type="entry name" value="Asteroid"/>
</dbReference>
<dbReference type="Pfam" id="PF12813">
    <property type="entry name" value="XPG_I_2"/>
    <property type="match status" value="1"/>
</dbReference>
<dbReference type="Gene3D" id="3.40.50.1010">
    <property type="entry name" value="5'-nuclease"/>
    <property type="match status" value="1"/>
</dbReference>
<evidence type="ECO:0000313" key="5">
    <source>
        <dbReference type="Proteomes" id="UP000646827"/>
    </source>
</evidence>
<dbReference type="InterPro" id="IPR039436">
    <property type="entry name" value="Asteroid_dom"/>
</dbReference>
<keyword evidence="5" id="KW-1185">Reference proteome</keyword>
<dbReference type="Proteomes" id="UP000646827">
    <property type="component" value="Unassembled WGS sequence"/>
</dbReference>
<evidence type="ECO:0000259" key="3">
    <source>
        <dbReference type="Pfam" id="PF12813"/>
    </source>
</evidence>
<proteinExistence type="inferred from homology"/>
<dbReference type="PANTHER" id="PTHR15665:SF1">
    <property type="entry name" value="PROTEIN ASTEROID HOMOLOG 1"/>
    <property type="match status" value="1"/>
</dbReference>
<dbReference type="PANTHER" id="PTHR15665">
    <property type="entry name" value="ASTEROID PROTEIN"/>
    <property type="match status" value="1"/>
</dbReference>
<dbReference type="AlphaFoldDB" id="A0A8H7S0H9"/>
<evidence type="ECO:0000256" key="1">
    <source>
        <dbReference type="ARBA" id="ARBA00007398"/>
    </source>
</evidence>
<dbReference type="OrthoDB" id="25987at2759"/>
<sequence length="697" mass="79232">MGIFGLSAFVNEHVTLGTQYTWSSNSQQDKHDYFIIDGNAFTYHYAMKTNFNWVHGGQYRFFADTIRRDIAAMQRAGIRLVFLFDGALPHDKEYTRMKRYRSYIERAELLLAHLDQINNNLKTQESGIQHAGDMYLIPPLMLEVCLQTIRDLGLNPIVCQGEADGRVVKLADEYQGYVISKDSDMHAYPHIGKGYIPLNTLSIFSQVNNDDDDTQDKVNISYSTVKATIYHPEQLASFLHLNNVALLPLLGALLGNDYLDPQLVRYPIMEWCSSRNMPVKNKLSYWPKCVAEYLRDTCNNKGDDLPDLTLVAENLKSLIIKSRENNSSTASALDGLEQALITSIYRYDPESVLLIGHNTDSEEEEDNTALLLPENISELGKMSRSIVDCLVTRTFWATLFIEDFQKESSWVISRPLRQCLYTLLLSNTMQQDDKSVSSSSEQQPPSVKEYIREKHHIGEIIVPGFSMDQIIQQASTTSSSLLTIQQIINDTQASTQLLYNIHYSNDQQVQDYITELDNNELQSFVLCLRYLIGENAKQGTVVKNYEIVGLIVGRMMASCTDNDNKKWSEHKKKNNTDGNTTTSRPALKKQVLHLTAQYQSIVFCSHLLSQVLCTPYHLREKASLERMYDGVHMHQYLQLARRGANIGSLLGGTMRAHELGELFWKIYRATTTGLADKLEHVYDYGIPITTITNNDTA</sequence>
<protein>
    <recommendedName>
        <fullName evidence="3">Asteroid domain-containing protein</fullName>
    </recommendedName>
</protein>
<feature type="non-terminal residue" evidence="4">
    <location>
        <position position="1"/>
    </location>
</feature>
<reference evidence="4 5" key="1">
    <citation type="submission" date="2020-12" db="EMBL/GenBank/DDBJ databases">
        <title>Metabolic potential, ecology and presence of endohyphal bacteria is reflected in genomic diversity of Mucoromycotina.</title>
        <authorList>
            <person name="Muszewska A."/>
            <person name="Okrasinska A."/>
            <person name="Steczkiewicz K."/>
            <person name="Drgas O."/>
            <person name="Orlowska M."/>
            <person name="Perlinska-Lenart U."/>
            <person name="Aleksandrzak-Piekarczyk T."/>
            <person name="Szatraj K."/>
            <person name="Zielenkiewicz U."/>
            <person name="Pilsyk S."/>
            <person name="Malc E."/>
            <person name="Mieczkowski P."/>
            <person name="Kruszewska J.S."/>
            <person name="Biernat P."/>
            <person name="Pawlowska J."/>
        </authorList>
    </citation>
    <scope>NUCLEOTIDE SEQUENCE [LARGE SCALE GENOMIC DNA]</scope>
    <source>
        <strain evidence="4 5">CBS 142.35</strain>
    </source>
</reference>
<organism evidence="4 5">
    <name type="scientific">Circinella minor</name>
    <dbReference type="NCBI Taxonomy" id="1195481"/>
    <lineage>
        <taxon>Eukaryota</taxon>
        <taxon>Fungi</taxon>
        <taxon>Fungi incertae sedis</taxon>
        <taxon>Mucoromycota</taxon>
        <taxon>Mucoromycotina</taxon>
        <taxon>Mucoromycetes</taxon>
        <taxon>Mucorales</taxon>
        <taxon>Lichtheimiaceae</taxon>
        <taxon>Circinella</taxon>
    </lineage>
</organism>
<name>A0A8H7S0H9_9FUNG</name>
<evidence type="ECO:0000313" key="4">
    <source>
        <dbReference type="EMBL" id="KAG2219193.1"/>
    </source>
</evidence>
<dbReference type="EMBL" id="JAEPRB010000190">
    <property type="protein sequence ID" value="KAG2219193.1"/>
    <property type="molecule type" value="Genomic_DNA"/>
</dbReference>
<gene>
    <name evidence="4" type="ORF">INT45_013059</name>
</gene>
<dbReference type="InterPro" id="IPR029060">
    <property type="entry name" value="PIN-like_dom_sf"/>
</dbReference>
<dbReference type="SUPFAM" id="SSF88723">
    <property type="entry name" value="PIN domain-like"/>
    <property type="match status" value="1"/>
</dbReference>
<feature type="domain" description="Asteroid" evidence="3">
    <location>
        <begin position="154"/>
        <end position="247"/>
    </location>
</feature>
<accession>A0A8H7S0H9</accession>
<comment type="similarity">
    <text evidence="1">Belongs to the asteroid family.</text>
</comment>
<evidence type="ECO:0000256" key="2">
    <source>
        <dbReference type="SAM" id="MobiDB-lite"/>
    </source>
</evidence>
<feature type="region of interest" description="Disordered" evidence="2">
    <location>
        <begin position="563"/>
        <end position="584"/>
    </location>
</feature>
<comment type="caution">
    <text evidence="4">The sequence shown here is derived from an EMBL/GenBank/DDBJ whole genome shotgun (WGS) entry which is preliminary data.</text>
</comment>